<sequence>MYSNYEISTRNALSLFDVKVDQFALIRMVS</sequence>
<comment type="caution">
    <text evidence="1">The sequence shown here is derived from an EMBL/GenBank/DDBJ whole genome shotgun (WGS) entry which is preliminary data.</text>
</comment>
<dbReference type="Proteomes" id="UP000013024">
    <property type="component" value="Unassembled WGS sequence"/>
</dbReference>
<proteinExistence type="predicted"/>
<name>A0ABN0K606_ACICA</name>
<organism evidence="1 2">
    <name type="scientific">Acinetobacter calcoaceticus DSM 30006 = CIP 81.8</name>
    <dbReference type="NCBI Taxonomy" id="981331"/>
    <lineage>
        <taxon>Bacteria</taxon>
        <taxon>Pseudomonadati</taxon>
        <taxon>Pseudomonadota</taxon>
        <taxon>Gammaproteobacteria</taxon>
        <taxon>Moraxellales</taxon>
        <taxon>Moraxellaceae</taxon>
        <taxon>Acinetobacter</taxon>
        <taxon>Acinetobacter calcoaceticus/baumannii complex</taxon>
    </lineage>
</organism>
<protein>
    <submittedName>
        <fullName evidence="1">Uncharacterized protein</fullName>
    </submittedName>
</protein>
<dbReference type="EMBL" id="APQI01000004">
    <property type="protein sequence ID" value="ENV99049.1"/>
    <property type="molecule type" value="Genomic_DNA"/>
</dbReference>
<evidence type="ECO:0000313" key="1">
    <source>
        <dbReference type="EMBL" id="ENV99049.1"/>
    </source>
</evidence>
<keyword evidence="2" id="KW-1185">Reference proteome</keyword>
<evidence type="ECO:0000313" key="2">
    <source>
        <dbReference type="Proteomes" id="UP000013024"/>
    </source>
</evidence>
<gene>
    <name evidence="1" type="ORF">F936_02132</name>
</gene>
<reference evidence="1 2" key="1">
    <citation type="submission" date="2013-02" db="EMBL/GenBank/DDBJ databases">
        <title>The Genome Sequence of Acinetobacter calcoaceticus CIP 81.8.</title>
        <authorList>
            <consortium name="The Broad Institute Genome Sequencing Platform"/>
            <consortium name="The Broad Institute Genome Sequencing Center for Infectious Disease"/>
            <person name="Cerqueira G."/>
            <person name="Feldgarden M."/>
            <person name="Courvalin P."/>
            <person name="Perichon B."/>
            <person name="Grillot-Courvalin C."/>
            <person name="Clermont D."/>
            <person name="Rocha E."/>
            <person name="Yoon E.-J."/>
            <person name="Nemec A."/>
            <person name="Walker B."/>
            <person name="Young S.K."/>
            <person name="Zeng Q."/>
            <person name="Gargeya S."/>
            <person name="Fitzgerald M."/>
            <person name="Haas B."/>
            <person name="Abouelleil A."/>
            <person name="Alvarado L."/>
            <person name="Arachchi H.M."/>
            <person name="Berlin A.M."/>
            <person name="Chapman S.B."/>
            <person name="Dewar J."/>
            <person name="Goldberg J."/>
            <person name="Griggs A."/>
            <person name="Gujja S."/>
            <person name="Hansen M."/>
            <person name="Howarth C."/>
            <person name="Imamovic A."/>
            <person name="Larimer J."/>
            <person name="McCowan C."/>
            <person name="Murphy C."/>
            <person name="Neiman D."/>
            <person name="Pearson M."/>
            <person name="Priest M."/>
            <person name="Roberts A."/>
            <person name="Saif S."/>
            <person name="Shea T."/>
            <person name="Sisk P."/>
            <person name="Sykes S."/>
            <person name="Wortman J."/>
            <person name="Nusbaum C."/>
            <person name="Birren B."/>
        </authorList>
    </citation>
    <scope>NUCLEOTIDE SEQUENCE [LARGE SCALE GENOMIC DNA]</scope>
    <source>
        <strain evidence="1 2">CIP 81.8</strain>
    </source>
</reference>
<accession>A0ABN0K606</accession>